<dbReference type="PROSITE" id="PS50011">
    <property type="entry name" value="PROTEIN_KINASE_DOM"/>
    <property type="match status" value="1"/>
</dbReference>
<dbReference type="Proteomes" id="UP000243579">
    <property type="component" value="Unassembled WGS sequence"/>
</dbReference>
<proteinExistence type="predicted"/>
<dbReference type="SMART" id="SM00220">
    <property type="entry name" value="S_TKc"/>
    <property type="match status" value="1"/>
</dbReference>
<dbReference type="AlphaFoldDB" id="A0A1V9ZB92"/>
<dbReference type="GO" id="GO:0005524">
    <property type="term" value="F:ATP binding"/>
    <property type="evidence" value="ECO:0007669"/>
    <property type="project" value="InterPro"/>
</dbReference>
<accession>A0A1V9ZB92</accession>
<sequence length="326" mass="36628">MQAELGELHLPFVCMYHFPVESSLAHLPLLLHRFELLELLSASAHPEGVQLWKATDLALKNTVCLRISHNPECLHHEFNTHKLLMAANVMGPLPGEGVSQVDVPPGFRPLHLFPLEFMDHDLQTFLYRAANGRLPVFQAREIVFRVCQAIHHLHDEEKVAHCDIQPAHIVLSSSVVDVRLTSLKAVQNRRDAIHHLKLHEVLALPSRRVMYLAPEYFRLWTQPSDQGAEATTYASADVWAIGVLFFEMLYGRHPFFEGLLELASADKVKYGHLLAAYGEHKGPPLVFPDSPADVPDGAKQLIRECLAPNPAQRPSAISLLTNQYIT</sequence>
<dbReference type="GO" id="GO:0005737">
    <property type="term" value="C:cytoplasm"/>
    <property type="evidence" value="ECO:0007669"/>
    <property type="project" value="TreeGrafter"/>
</dbReference>
<dbReference type="InterPro" id="IPR011009">
    <property type="entry name" value="Kinase-like_dom_sf"/>
</dbReference>
<dbReference type="InterPro" id="IPR053235">
    <property type="entry name" value="Ser_Thr_kinase"/>
</dbReference>
<dbReference type="InterPro" id="IPR000719">
    <property type="entry name" value="Prot_kinase_dom"/>
</dbReference>
<dbReference type="OrthoDB" id="346907at2759"/>
<dbReference type="Gene3D" id="1.10.510.10">
    <property type="entry name" value="Transferase(Phosphotransferase) domain 1"/>
    <property type="match status" value="1"/>
</dbReference>
<comment type="caution">
    <text evidence="2">The sequence shown here is derived from an EMBL/GenBank/DDBJ whole genome shotgun (WGS) entry which is preliminary data.</text>
</comment>
<feature type="domain" description="Protein kinase" evidence="1">
    <location>
        <begin position="34"/>
        <end position="325"/>
    </location>
</feature>
<dbReference type="PANTHER" id="PTHR24361">
    <property type="entry name" value="MITOGEN-ACTIVATED KINASE KINASE KINASE"/>
    <property type="match status" value="1"/>
</dbReference>
<name>A0A1V9ZB92_ACHHY</name>
<dbReference type="Pfam" id="PF00069">
    <property type="entry name" value="Pkinase"/>
    <property type="match status" value="1"/>
</dbReference>
<dbReference type="STRING" id="1202772.A0A1V9ZB92"/>
<evidence type="ECO:0000313" key="2">
    <source>
        <dbReference type="EMBL" id="OQR95269.1"/>
    </source>
</evidence>
<dbReference type="GO" id="GO:0004674">
    <property type="term" value="F:protein serine/threonine kinase activity"/>
    <property type="evidence" value="ECO:0007669"/>
    <property type="project" value="TreeGrafter"/>
</dbReference>
<protein>
    <recommendedName>
        <fullName evidence="1">Protein kinase domain-containing protein</fullName>
    </recommendedName>
</protein>
<reference evidence="2 3" key="1">
    <citation type="journal article" date="2014" name="Genome Biol. Evol.">
        <title>The secreted proteins of Achlya hypogyna and Thraustotheca clavata identify the ancestral oomycete secretome and reveal gene acquisitions by horizontal gene transfer.</title>
        <authorList>
            <person name="Misner I."/>
            <person name="Blouin N."/>
            <person name="Leonard G."/>
            <person name="Richards T.A."/>
            <person name="Lane C.E."/>
        </authorList>
    </citation>
    <scope>NUCLEOTIDE SEQUENCE [LARGE SCALE GENOMIC DNA]</scope>
    <source>
        <strain evidence="2 3">ATCC 48635</strain>
    </source>
</reference>
<dbReference type="SUPFAM" id="SSF56112">
    <property type="entry name" value="Protein kinase-like (PK-like)"/>
    <property type="match status" value="1"/>
</dbReference>
<dbReference type="EMBL" id="JNBR01000331">
    <property type="protein sequence ID" value="OQR95269.1"/>
    <property type="molecule type" value="Genomic_DNA"/>
</dbReference>
<organism evidence="2 3">
    <name type="scientific">Achlya hypogyna</name>
    <name type="common">Oomycete</name>
    <name type="synonym">Protoachlya hypogyna</name>
    <dbReference type="NCBI Taxonomy" id="1202772"/>
    <lineage>
        <taxon>Eukaryota</taxon>
        <taxon>Sar</taxon>
        <taxon>Stramenopiles</taxon>
        <taxon>Oomycota</taxon>
        <taxon>Saprolegniomycetes</taxon>
        <taxon>Saprolegniales</taxon>
        <taxon>Achlyaceae</taxon>
        <taxon>Achlya</taxon>
    </lineage>
</organism>
<evidence type="ECO:0000259" key="1">
    <source>
        <dbReference type="PROSITE" id="PS50011"/>
    </source>
</evidence>
<gene>
    <name evidence="2" type="ORF">ACHHYP_00141</name>
</gene>
<keyword evidence="3" id="KW-1185">Reference proteome</keyword>
<evidence type="ECO:0000313" key="3">
    <source>
        <dbReference type="Proteomes" id="UP000243579"/>
    </source>
</evidence>